<proteinExistence type="predicted"/>
<keyword evidence="4" id="KW-1185">Reference proteome</keyword>
<sequence>MKRRRFIQSTLLTGASTALVPAAVLSADAGKKKQEYYELRVYSFKDDAQQQLTETYLAQAAIPALNRMGCKHVGVFTEMQPTGHTRLFVVISFPSLDDFTGMDVTLAKDITFQQAATDYLMAPADAPAYERIQSSLLKSFSGMPNLVAPAGKERIFELRRYESPTEYAGKKKIEMFNEGGEIDIFKKTGLTPVFFGETLIGEARPNLTYMITFDNMEKHDLNWKAFGSDPEWKRIASMEEYSDKKLISKITRTFLKPTSYSQI</sequence>
<accession>A0A3B7MLJ7</accession>
<feature type="domain" description="NIPSNAP" evidence="2">
    <location>
        <begin position="156"/>
        <end position="262"/>
    </location>
</feature>
<gene>
    <name evidence="3" type="ORF">D3H65_15445</name>
</gene>
<feature type="chain" id="PRO_5017808710" evidence="1">
    <location>
        <begin position="23"/>
        <end position="263"/>
    </location>
</feature>
<dbReference type="SUPFAM" id="SSF54909">
    <property type="entry name" value="Dimeric alpha+beta barrel"/>
    <property type="match status" value="2"/>
</dbReference>
<keyword evidence="1" id="KW-0732">Signal</keyword>
<feature type="signal peptide" evidence="1">
    <location>
        <begin position="1"/>
        <end position="22"/>
    </location>
</feature>
<dbReference type="Proteomes" id="UP000263900">
    <property type="component" value="Chromosome"/>
</dbReference>
<evidence type="ECO:0000259" key="2">
    <source>
        <dbReference type="Pfam" id="PF07978"/>
    </source>
</evidence>
<dbReference type="Gene3D" id="3.30.70.100">
    <property type="match status" value="2"/>
</dbReference>
<dbReference type="Pfam" id="PF07978">
    <property type="entry name" value="NIPSNAP"/>
    <property type="match status" value="1"/>
</dbReference>
<organism evidence="3 4">
    <name type="scientific">Paraflavitalea soli</name>
    <dbReference type="NCBI Taxonomy" id="2315862"/>
    <lineage>
        <taxon>Bacteria</taxon>
        <taxon>Pseudomonadati</taxon>
        <taxon>Bacteroidota</taxon>
        <taxon>Chitinophagia</taxon>
        <taxon>Chitinophagales</taxon>
        <taxon>Chitinophagaceae</taxon>
        <taxon>Paraflavitalea</taxon>
    </lineage>
</organism>
<dbReference type="OrthoDB" id="192769at2"/>
<protein>
    <submittedName>
        <fullName evidence="3">NIPSNAP family containing protein</fullName>
    </submittedName>
</protein>
<evidence type="ECO:0000313" key="3">
    <source>
        <dbReference type="EMBL" id="AXY75292.1"/>
    </source>
</evidence>
<dbReference type="InterPro" id="IPR012577">
    <property type="entry name" value="NIPSNAP"/>
</dbReference>
<dbReference type="InterPro" id="IPR011008">
    <property type="entry name" value="Dimeric_a/b-barrel"/>
</dbReference>
<reference evidence="3 4" key="1">
    <citation type="submission" date="2018-09" db="EMBL/GenBank/DDBJ databases">
        <title>Genome sequencing of strain 6GH32-13.</title>
        <authorList>
            <person name="Weon H.-Y."/>
            <person name="Heo J."/>
            <person name="Kwon S.-W."/>
        </authorList>
    </citation>
    <scope>NUCLEOTIDE SEQUENCE [LARGE SCALE GENOMIC DNA]</scope>
    <source>
        <strain evidence="3 4">5GH32-13</strain>
    </source>
</reference>
<dbReference type="AlphaFoldDB" id="A0A3B7MLJ7"/>
<evidence type="ECO:0000313" key="4">
    <source>
        <dbReference type="Proteomes" id="UP000263900"/>
    </source>
</evidence>
<dbReference type="EMBL" id="CP032157">
    <property type="protein sequence ID" value="AXY75292.1"/>
    <property type="molecule type" value="Genomic_DNA"/>
</dbReference>
<evidence type="ECO:0000256" key="1">
    <source>
        <dbReference type="SAM" id="SignalP"/>
    </source>
</evidence>
<name>A0A3B7MLJ7_9BACT</name>
<dbReference type="RefSeq" id="WP_119051173.1">
    <property type="nucleotide sequence ID" value="NZ_CP032157.1"/>
</dbReference>
<dbReference type="KEGG" id="pseg:D3H65_15445"/>